<dbReference type="InterPro" id="IPR031709">
    <property type="entry name" value="PutAbiC"/>
</dbReference>
<dbReference type="AlphaFoldDB" id="A0AAJ5X526"/>
<proteinExistence type="predicted"/>
<feature type="transmembrane region" description="Helical" evidence="2">
    <location>
        <begin position="83"/>
        <end position="104"/>
    </location>
</feature>
<feature type="transmembrane region" description="Helical" evidence="2">
    <location>
        <begin position="43"/>
        <end position="63"/>
    </location>
</feature>
<accession>A0AAJ5X526</accession>
<keyword evidence="2" id="KW-0812">Transmembrane</keyword>
<dbReference type="Proteomes" id="UP001213664">
    <property type="component" value="Chromosome"/>
</dbReference>
<sequence length="413" mass="45104">MYLNGKKPTATAAVEGVVAAEAPAVPTPITTTEARKEPPKSRLWLVVVGSAVVLGCFVAYQIYLLNTAANDGVMALLGQRGDFFGGFLNPILTALTLGGLFYTLHLQRVEQQEARIQFLDTSAALTAQNAAIESQNYQTSFYHLLGTHNDIVNSLKTVDTNEEDQIVTGRDAFAVMYSRLTRIYRAKRRQFPDAEDGRILIFAWDEVFKEEQSQLAHYFRYLYNTIRLVSRGVDSEKYIPILRAQLSNQELLMLYYNCAVGQYGAPFADLAVQHQLFDNIPARLIEPKHGKLLPDAVFGKGGYAEVLRLAKPRVKGDMTDGGELQAKRAPRQSPTVAVSGNVASSSAKASSHRPSGPIAKLRSSSPPEDVPAKVSAPTRDRHKSGGQARGEATAKSEDAPGIPRPPRPPKAKG</sequence>
<reference evidence="3" key="1">
    <citation type="submission" date="2023-03" db="EMBL/GenBank/DDBJ databases">
        <title>Andean soil-derived lignocellulolytic bacterial consortium as a source of novel taxa and putative plastic-active enzymes.</title>
        <authorList>
            <person name="Diaz-Garcia L."/>
            <person name="Chuvochina M."/>
            <person name="Feuerriegel G."/>
            <person name="Bunk B."/>
            <person name="Sproer C."/>
            <person name="Streit W.R."/>
            <person name="Rodriguez L.M."/>
            <person name="Overmann J."/>
            <person name="Jimenez D.J."/>
        </authorList>
    </citation>
    <scope>NUCLEOTIDE SEQUENCE</scope>
    <source>
        <strain evidence="3">MAG 833</strain>
    </source>
</reference>
<dbReference type="EMBL" id="CP119326">
    <property type="protein sequence ID" value="WEK40530.1"/>
    <property type="molecule type" value="Genomic_DNA"/>
</dbReference>
<dbReference type="Pfam" id="PF16872">
    <property type="entry name" value="putAbiC"/>
    <property type="match status" value="1"/>
</dbReference>
<keyword evidence="2" id="KW-1133">Transmembrane helix</keyword>
<keyword evidence="2" id="KW-0472">Membrane</keyword>
<feature type="compositionally biased region" description="Low complexity" evidence="1">
    <location>
        <begin position="336"/>
        <end position="349"/>
    </location>
</feature>
<feature type="region of interest" description="Disordered" evidence="1">
    <location>
        <begin position="315"/>
        <end position="413"/>
    </location>
</feature>
<evidence type="ECO:0000313" key="4">
    <source>
        <dbReference type="Proteomes" id="UP001213664"/>
    </source>
</evidence>
<evidence type="ECO:0000313" key="3">
    <source>
        <dbReference type="EMBL" id="WEK40530.1"/>
    </source>
</evidence>
<evidence type="ECO:0000256" key="1">
    <source>
        <dbReference type="SAM" id="MobiDB-lite"/>
    </source>
</evidence>
<gene>
    <name evidence="3" type="ORF">P0Y50_02675</name>
</gene>
<name>A0AAJ5X526_9CAUL</name>
<protein>
    <submittedName>
        <fullName evidence="3">Phage abortive infection protein</fullName>
    </submittedName>
</protein>
<organism evidence="3 4">
    <name type="scientific">Candidatus Brevundimonas colombiensis</name>
    <dbReference type="NCBI Taxonomy" id="3121376"/>
    <lineage>
        <taxon>Bacteria</taxon>
        <taxon>Pseudomonadati</taxon>
        <taxon>Pseudomonadota</taxon>
        <taxon>Alphaproteobacteria</taxon>
        <taxon>Caulobacterales</taxon>
        <taxon>Caulobacteraceae</taxon>
        <taxon>Brevundimonas</taxon>
    </lineage>
</organism>
<evidence type="ECO:0000256" key="2">
    <source>
        <dbReference type="SAM" id="Phobius"/>
    </source>
</evidence>